<reference evidence="1 2" key="1">
    <citation type="submission" date="2018-08" db="EMBL/GenBank/DDBJ databases">
        <title>Hydrogenophaga sp. LA-38 isolated from sludge.</title>
        <authorList>
            <person name="Im W.-T."/>
        </authorList>
    </citation>
    <scope>NUCLEOTIDE SEQUENCE [LARGE SCALE GENOMIC DNA]</scope>
    <source>
        <strain evidence="1 2">LA-38</strain>
    </source>
</reference>
<dbReference type="EMBL" id="QVLS01000008">
    <property type="protein sequence ID" value="RFP77970.1"/>
    <property type="molecule type" value="Genomic_DNA"/>
</dbReference>
<dbReference type="SUPFAM" id="SSF52402">
    <property type="entry name" value="Adenine nucleotide alpha hydrolases-like"/>
    <property type="match status" value="1"/>
</dbReference>
<dbReference type="RefSeq" id="WP_116959840.1">
    <property type="nucleotide sequence ID" value="NZ_QVLS01000008.1"/>
</dbReference>
<keyword evidence="2" id="KW-1185">Reference proteome</keyword>
<proteinExistence type="predicted"/>
<evidence type="ECO:0008006" key="3">
    <source>
        <dbReference type="Google" id="ProtNLM"/>
    </source>
</evidence>
<sequence>MKFSSLIAWDDAALRESLPASAGATDDRAQRGARANDTVAPPWLLVLTTLSAVTGDHLAKVARAAAELGVGLRLAYYAGEQPIGLVDPLARLAQRARFVRRQHGIGVEVVAHEVRSRYQLLRLSRAAGLTCLLDANERPRRSRLGPDLLSLLLREGQGPLWVVNASDTASAAPLCCFARTAPLSRERDLMRWSRVFAQGRAVQLVHVLQTAVSPPDSGDAAELTVFDHVFRQLRLQAFQALDTLSRPLREAGCETTFTVLAGDVEQQLRQHLRATRPAMVLIGHRWRPWSVGAARSRVQGIAEQGADALVVPLPRGAWWSWIARAIGWRG</sequence>
<evidence type="ECO:0000313" key="1">
    <source>
        <dbReference type="EMBL" id="RFP77970.1"/>
    </source>
</evidence>
<dbReference type="Gene3D" id="3.40.50.620">
    <property type="entry name" value="HUPs"/>
    <property type="match status" value="1"/>
</dbReference>
<dbReference type="Proteomes" id="UP000261931">
    <property type="component" value="Unassembled WGS sequence"/>
</dbReference>
<comment type="caution">
    <text evidence="1">The sequence shown here is derived from an EMBL/GenBank/DDBJ whole genome shotgun (WGS) entry which is preliminary data.</text>
</comment>
<dbReference type="InterPro" id="IPR014729">
    <property type="entry name" value="Rossmann-like_a/b/a_fold"/>
</dbReference>
<organism evidence="1 2">
    <name type="scientific">Hydrogenophaga borbori</name>
    <dbReference type="NCBI Taxonomy" id="2294117"/>
    <lineage>
        <taxon>Bacteria</taxon>
        <taxon>Pseudomonadati</taxon>
        <taxon>Pseudomonadota</taxon>
        <taxon>Betaproteobacteria</taxon>
        <taxon>Burkholderiales</taxon>
        <taxon>Comamonadaceae</taxon>
        <taxon>Hydrogenophaga</taxon>
    </lineage>
</organism>
<accession>A0A372EI00</accession>
<evidence type="ECO:0000313" key="2">
    <source>
        <dbReference type="Proteomes" id="UP000261931"/>
    </source>
</evidence>
<dbReference type="AlphaFoldDB" id="A0A372EI00"/>
<protein>
    <recommendedName>
        <fullName evidence="3">Universal stress protein</fullName>
    </recommendedName>
</protein>
<name>A0A372EI00_9BURK</name>
<gene>
    <name evidence="1" type="ORF">DY262_14595</name>
</gene>